<dbReference type="EMBL" id="AP009384">
    <property type="protein sequence ID" value="BAF87539.1"/>
    <property type="molecule type" value="Genomic_DNA"/>
</dbReference>
<organism evidence="7 8">
    <name type="scientific">Azorhizobium caulinodans (strain ATCC 43989 / DSM 5975 / JCM 20966 / LMG 6465 / NBRC 14845 / NCIMB 13405 / ORS 571)</name>
    <dbReference type="NCBI Taxonomy" id="438753"/>
    <lineage>
        <taxon>Bacteria</taxon>
        <taxon>Pseudomonadati</taxon>
        <taxon>Pseudomonadota</taxon>
        <taxon>Alphaproteobacteria</taxon>
        <taxon>Hyphomicrobiales</taxon>
        <taxon>Xanthobacteraceae</taxon>
        <taxon>Azorhizobium</taxon>
    </lineage>
</organism>
<evidence type="ECO:0000256" key="2">
    <source>
        <dbReference type="ARBA" id="ARBA00022692"/>
    </source>
</evidence>
<dbReference type="HOGENOM" id="CLU_116272_1_0_5"/>
<sequence>MRLPHGTTTFVPEEAEAMSYTSQDNGRSAPYEGVRPHAYDPVAQPEYFEGVLARRALAFLVDAVMITAPIGLLAIFIFVFGLVTLSLGWMLFPLLSPAFVVWAICYNALTLGAPASATLGMRLMDIQMRTWYGAPAYSVLGAAHAVLFWVSVSFFTPFVLLVALFNGRRRLLHDFALGTVVVNTEARAASLRRWR</sequence>
<name>A8HXU5_AZOC5</name>
<evidence type="ECO:0000256" key="1">
    <source>
        <dbReference type="ARBA" id="ARBA00004141"/>
    </source>
</evidence>
<feature type="domain" description="RDD" evidence="6">
    <location>
        <begin position="52"/>
        <end position="177"/>
    </location>
</feature>
<comment type="subcellular location">
    <subcellularLocation>
        <location evidence="1">Membrane</location>
        <topology evidence="1">Multi-pass membrane protein</topology>
    </subcellularLocation>
</comment>
<dbReference type="STRING" id="438753.AZC_1541"/>
<reference evidence="7 8" key="4">
    <citation type="journal article" date="2009" name="Appl. Environ. Microbiol.">
        <title>Comparative genome-wide transcriptional profiling of Azorhizobium caulinodans ORS571 grown under free-living and symbiotic conditions.</title>
        <authorList>
            <person name="Tsukada S."/>
            <person name="Aono T."/>
            <person name="Akiba N."/>
            <person name="Lee KB."/>
            <person name="Liu CT."/>
            <person name="Toyazaki H."/>
            <person name="Oyaizu H."/>
        </authorList>
    </citation>
    <scope>NUCLEOTIDE SEQUENCE [LARGE SCALE GENOMIC DNA]</scope>
    <source>
        <strain evidence="8">ATCC 43989 / DSM 5975 / JCM 20966 / LMG 6465 / NBRC 14845 / NCIMB 13405 / ORS 571</strain>
    </source>
</reference>
<dbReference type="AlphaFoldDB" id="A8HXU5"/>
<reference evidence="7 8" key="6">
    <citation type="journal article" date="2011" name="Appl. Environ. Microbiol.">
        <title>Involvement of the azorhizobial chromosome partition gene (parA) in the onset of bacteroid differentiation during Sesbania rostrata stem nodule development.</title>
        <authorList>
            <person name="Liu CT."/>
            <person name="Lee KB."/>
            <person name="Wang YS."/>
            <person name="Peng MH."/>
            <person name="Lee KT."/>
            <person name="Suzuki S."/>
            <person name="Suzuki T."/>
            <person name="Oyaizu H."/>
        </authorList>
    </citation>
    <scope>NUCLEOTIDE SEQUENCE [LARGE SCALE GENOMIC DNA]</scope>
    <source>
        <strain evidence="8">ATCC 43989 / DSM 5975 / JCM 20966 / LMG 6465 / NBRC 14845 / NCIMB 13405 / ORS 571</strain>
    </source>
</reference>
<dbReference type="eggNOG" id="COG1714">
    <property type="taxonomic scope" value="Bacteria"/>
</dbReference>
<keyword evidence="3 5" id="KW-1133">Transmembrane helix</keyword>
<evidence type="ECO:0000256" key="4">
    <source>
        <dbReference type="ARBA" id="ARBA00023136"/>
    </source>
</evidence>
<dbReference type="KEGG" id="azc:AZC_1541"/>
<evidence type="ECO:0000256" key="5">
    <source>
        <dbReference type="SAM" id="Phobius"/>
    </source>
</evidence>
<evidence type="ECO:0000256" key="3">
    <source>
        <dbReference type="ARBA" id="ARBA00022989"/>
    </source>
</evidence>
<feature type="transmembrane region" description="Helical" evidence="5">
    <location>
        <begin position="141"/>
        <end position="165"/>
    </location>
</feature>
<keyword evidence="2 5" id="KW-0812">Transmembrane</keyword>
<protein>
    <submittedName>
        <fullName evidence="7">Putative RDD family protein</fullName>
    </submittedName>
</protein>
<dbReference type="Proteomes" id="UP000000270">
    <property type="component" value="Chromosome"/>
</dbReference>
<feature type="transmembrane region" description="Helical" evidence="5">
    <location>
        <begin position="70"/>
        <end position="92"/>
    </location>
</feature>
<gene>
    <name evidence="7" type="ordered locus">AZC_1541</name>
</gene>
<reference evidence="7 8" key="1">
    <citation type="journal article" date="2007" name="Appl. Environ. Microbiol.">
        <title>Rhizobial factors required for stem nodule maturation and maintenance in Sesbania rostrata-Azorhizobium caulinodans ORS571 symbiosis.</title>
        <authorList>
            <person name="Suzuki S."/>
            <person name="Aono T."/>
            <person name="Lee KB."/>
            <person name="Suzuki T."/>
            <person name="Liu CT."/>
            <person name="Miwa H."/>
            <person name="Wakao S."/>
            <person name="Iki T."/>
            <person name="Oyaizu H."/>
        </authorList>
    </citation>
    <scope>NUCLEOTIDE SEQUENCE [LARGE SCALE GENOMIC DNA]</scope>
    <source>
        <strain evidence="8">ATCC 43989 / DSM 5975 / JCM 20966 / LMG 6465 / NBRC 14845 / NCIMB 13405 / ORS 571</strain>
    </source>
</reference>
<proteinExistence type="predicted"/>
<dbReference type="Pfam" id="PF06271">
    <property type="entry name" value="RDD"/>
    <property type="match status" value="1"/>
</dbReference>
<evidence type="ECO:0000313" key="8">
    <source>
        <dbReference type="Proteomes" id="UP000000270"/>
    </source>
</evidence>
<evidence type="ECO:0000259" key="6">
    <source>
        <dbReference type="Pfam" id="PF06271"/>
    </source>
</evidence>
<dbReference type="InterPro" id="IPR010432">
    <property type="entry name" value="RDD"/>
</dbReference>
<reference evidence="8" key="2">
    <citation type="submission" date="2007-04" db="EMBL/GenBank/DDBJ databases">
        <title>Complete genome sequence of the nitrogen-fixing bacterium Azorhizobium caulinodans ORS571.</title>
        <authorList>
            <person name="Lee K.B."/>
            <person name="Backer P.D."/>
            <person name="Aono T."/>
            <person name="Liu C.T."/>
            <person name="Suzuki S."/>
            <person name="Suzuki T."/>
            <person name="Kaneko T."/>
            <person name="Yamada M."/>
            <person name="Tabata S."/>
            <person name="Kupfer D.M."/>
            <person name="Najar F.Z."/>
            <person name="Wiley G.B."/>
            <person name="Roe B."/>
            <person name="Binnewies T."/>
            <person name="Ussery D."/>
            <person name="Vereecke D."/>
            <person name="Gevers D."/>
            <person name="Holsters M."/>
            <person name="Oyaizu H."/>
        </authorList>
    </citation>
    <scope>NUCLEOTIDE SEQUENCE [LARGE SCALE GENOMIC DNA]</scope>
    <source>
        <strain evidence="8">ATCC 43989 / DSM 5975 / JCM 20966 / LMG 6465 / NBRC 14845 / NCIMB 13405 / ORS 571</strain>
    </source>
</reference>
<keyword evidence="4 5" id="KW-0472">Membrane</keyword>
<evidence type="ECO:0000313" key="7">
    <source>
        <dbReference type="EMBL" id="BAF87539.1"/>
    </source>
</evidence>
<accession>A8HXU5</accession>
<feature type="transmembrane region" description="Helical" evidence="5">
    <location>
        <begin position="99"/>
        <end position="121"/>
    </location>
</feature>
<reference evidence="7 8" key="3">
    <citation type="journal article" date="2008" name="BMC Genomics">
        <title>The genome of the versatile nitrogen fixer Azorhizobium caulinodans ORS571.</title>
        <authorList>
            <person name="Lee KB."/>
            <person name="Backer P.D."/>
            <person name="Aono T."/>
            <person name="Liu CT."/>
            <person name="Suzuki S."/>
            <person name="Suzuki T."/>
            <person name="Kaneko T."/>
            <person name="Yamada M."/>
            <person name="Tabata S."/>
            <person name="Kupfer D.M."/>
            <person name="Najar F.Z."/>
            <person name="Wiley G.B."/>
            <person name="Roe B."/>
            <person name="Binnewies T.T."/>
            <person name="Ussery D.W."/>
            <person name="D'Haeze W."/>
            <person name="Herder J.D."/>
            <person name="Gevers D."/>
            <person name="Vereecke D."/>
            <person name="Holsters M."/>
            <person name="Oyaizu H."/>
        </authorList>
    </citation>
    <scope>NUCLEOTIDE SEQUENCE [LARGE SCALE GENOMIC DNA]</scope>
    <source>
        <strain evidence="8">ATCC 43989 / DSM 5975 / JCM 20966 / LMG 6465 / NBRC 14845 / NCIMB 13405 / ORS 571</strain>
    </source>
</reference>
<keyword evidence="8" id="KW-1185">Reference proteome</keyword>
<reference evidence="7 8" key="5">
    <citation type="journal article" date="2010" name="Appl. Environ. Microbiol.">
        <title>phrR-like gene praR of Azorhizobium caulinodans ORS571 is essential for symbiosis with Sesbania rostrata and is involved in expression of reb genes.</title>
        <authorList>
            <person name="Akiba N."/>
            <person name="Aono T."/>
            <person name="Toyazaki H."/>
            <person name="Sato S."/>
            <person name="Oyaizu H."/>
        </authorList>
    </citation>
    <scope>NUCLEOTIDE SEQUENCE [LARGE SCALE GENOMIC DNA]</scope>
    <source>
        <strain evidence="8">ATCC 43989 / DSM 5975 / JCM 20966 / LMG 6465 / NBRC 14845 / NCIMB 13405 / ORS 571</strain>
    </source>
</reference>
<dbReference type="GO" id="GO:0016020">
    <property type="term" value="C:membrane"/>
    <property type="evidence" value="ECO:0007669"/>
    <property type="project" value="UniProtKB-SubCell"/>
</dbReference>